<reference evidence="2" key="1">
    <citation type="journal article" date="2022" name="Mol. Ecol. Resour.">
        <title>The genomes of chicory, endive, great burdock and yacon provide insights into Asteraceae palaeo-polyploidization history and plant inulin production.</title>
        <authorList>
            <person name="Fan W."/>
            <person name="Wang S."/>
            <person name="Wang H."/>
            <person name="Wang A."/>
            <person name="Jiang F."/>
            <person name="Liu H."/>
            <person name="Zhao H."/>
            <person name="Xu D."/>
            <person name="Zhang Y."/>
        </authorList>
    </citation>
    <scope>NUCLEOTIDE SEQUENCE [LARGE SCALE GENOMIC DNA]</scope>
    <source>
        <strain evidence="2">cv. Yunnan</strain>
    </source>
</reference>
<evidence type="ECO:0000313" key="2">
    <source>
        <dbReference type="Proteomes" id="UP001056120"/>
    </source>
</evidence>
<reference evidence="1 2" key="2">
    <citation type="journal article" date="2022" name="Mol. Ecol. Resour.">
        <title>The genomes of chicory, endive, great burdock and yacon provide insights into Asteraceae paleo-polyploidization history and plant inulin production.</title>
        <authorList>
            <person name="Fan W."/>
            <person name="Wang S."/>
            <person name="Wang H."/>
            <person name="Wang A."/>
            <person name="Jiang F."/>
            <person name="Liu H."/>
            <person name="Zhao H."/>
            <person name="Xu D."/>
            <person name="Zhang Y."/>
        </authorList>
    </citation>
    <scope>NUCLEOTIDE SEQUENCE [LARGE SCALE GENOMIC DNA]</scope>
    <source>
        <strain evidence="2">cv. Yunnan</strain>
        <tissue evidence="1">Leaves</tissue>
    </source>
</reference>
<organism evidence="1 2">
    <name type="scientific">Smallanthus sonchifolius</name>
    <dbReference type="NCBI Taxonomy" id="185202"/>
    <lineage>
        <taxon>Eukaryota</taxon>
        <taxon>Viridiplantae</taxon>
        <taxon>Streptophyta</taxon>
        <taxon>Embryophyta</taxon>
        <taxon>Tracheophyta</taxon>
        <taxon>Spermatophyta</taxon>
        <taxon>Magnoliopsida</taxon>
        <taxon>eudicotyledons</taxon>
        <taxon>Gunneridae</taxon>
        <taxon>Pentapetalae</taxon>
        <taxon>asterids</taxon>
        <taxon>campanulids</taxon>
        <taxon>Asterales</taxon>
        <taxon>Asteraceae</taxon>
        <taxon>Asteroideae</taxon>
        <taxon>Heliantheae alliance</taxon>
        <taxon>Millerieae</taxon>
        <taxon>Smallanthus</taxon>
    </lineage>
</organism>
<dbReference type="EMBL" id="CM042021">
    <property type="protein sequence ID" value="KAI3817508.1"/>
    <property type="molecule type" value="Genomic_DNA"/>
</dbReference>
<proteinExistence type="predicted"/>
<dbReference type="Proteomes" id="UP001056120">
    <property type="component" value="Linkage Group LG04"/>
</dbReference>
<evidence type="ECO:0000313" key="1">
    <source>
        <dbReference type="EMBL" id="KAI3817508.1"/>
    </source>
</evidence>
<name>A0ACB9JAK9_9ASTR</name>
<sequence>MENSLNQVNEMLMHCKNGLLQFHPENGLQKCTSDYRCCANFAVADFVVTVDHGPSQVKLTGTNSTVLKSKITIERKEGCWVGLKSCVREGLME</sequence>
<accession>A0ACB9JAK9</accession>
<comment type="caution">
    <text evidence="1">The sequence shown here is derived from an EMBL/GenBank/DDBJ whole genome shotgun (WGS) entry which is preliminary data.</text>
</comment>
<keyword evidence="2" id="KW-1185">Reference proteome</keyword>
<gene>
    <name evidence="1" type="ORF">L1987_11300</name>
</gene>
<protein>
    <submittedName>
        <fullName evidence="1">Uncharacterized protein</fullName>
    </submittedName>
</protein>